<feature type="signal peptide" evidence="2">
    <location>
        <begin position="1"/>
        <end position="22"/>
    </location>
</feature>
<accession>A0A2A2LWN9</accession>
<dbReference type="EMBL" id="LIAE01006365">
    <property type="protein sequence ID" value="PAV90632.1"/>
    <property type="molecule type" value="Genomic_DNA"/>
</dbReference>
<name>A0A2A2LWN9_9BILA</name>
<dbReference type="Proteomes" id="UP000218231">
    <property type="component" value="Unassembled WGS sequence"/>
</dbReference>
<sequence length="125" mass="13297">MHVHASICISVCLLALPLISLACFATVPDDEVTLPPTTSLATVTTQQVQETTTGTTQEVSTTISSTTTSTTTTTTTTTTDSCFENSAPLAECVFWCYCGQLEHSKYELHGVMLPSLNHVPPATTL</sequence>
<feature type="chain" id="PRO_5013262881" evidence="2">
    <location>
        <begin position="23"/>
        <end position="125"/>
    </location>
</feature>
<proteinExistence type="predicted"/>
<evidence type="ECO:0000256" key="1">
    <source>
        <dbReference type="SAM" id="MobiDB-lite"/>
    </source>
</evidence>
<evidence type="ECO:0000313" key="3">
    <source>
        <dbReference type="EMBL" id="PAV90632.1"/>
    </source>
</evidence>
<feature type="region of interest" description="Disordered" evidence="1">
    <location>
        <begin position="51"/>
        <end position="77"/>
    </location>
</feature>
<comment type="caution">
    <text evidence="3">The sequence shown here is derived from an EMBL/GenBank/DDBJ whole genome shotgun (WGS) entry which is preliminary data.</text>
</comment>
<keyword evidence="4" id="KW-1185">Reference proteome</keyword>
<gene>
    <name evidence="3" type="ORF">WR25_12202</name>
</gene>
<keyword evidence="2" id="KW-0732">Signal</keyword>
<evidence type="ECO:0000313" key="4">
    <source>
        <dbReference type="Proteomes" id="UP000218231"/>
    </source>
</evidence>
<protein>
    <submittedName>
        <fullName evidence="3">Uncharacterized protein</fullName>
    </submittedName>
</protein>
<dbReference type="AlphaFoldDB" id="A0A2A2LWN9"/>
<organism evidence="3 4">
    <name type="scientific">Diploscapter pachys</name>
    <dbReference type="NCBI Taxonomy" id="2018661"/>
    <lineage>
        <taxon>Eukaryota</taxon>
        <taxon>Metazoa</taxon>
        <taxon>Ecdysozoa</taxon>
        <taxon>Nematoda</taxon>
        <taxon>Chromadorea</taxon>
        <taxon>Rhabditida</taxon>
        <taxon>Rhabditina</taxon>
        <taxon>Rhabditomorpha</taxon>
        <taxon>Rhabditoidea</taxon>
        <taxon>Rhabditidae</taxon>
        <taxon>Diploscapter</taxon>
    </lineage>
</organism>
<evidence type="ECO:0000256" key="2">
    <source>
        <dbReference type="SAM" id="SignalP"/>
    </source>
</evidence>
<reference evidence="3 4" key="1">
    <citation type="journal article" date="2017" name="Curr. Biol.">
        <title>Genome architecture and evolution of a unichromosomal asexual nematode.</title>
        <authorList>
            <person name="Fradin H."/>
            <person name="Zegar C."/>
            <person name="Gutwein M."/>
            <person name="Lucas J."/>
            <person name="Kovtun M."/>
            <person name="Corcoran D."/>
            <person name="Baugh L.R."/>
            <person name="Kiontke K."/>
            <person name="Gunsalus K."/>
            <person name="Fitch D.H."/>
            <person name="Piano F."/>
        </authorList>
    </citation>
    <scope>NUCLEOTIDE SEQUENCE [LARGE SCALE GENOMIC DNA]</scope>
    <source>
        <strain evidence="3">PF1309</strain>
    </source>
</reference>